<dbReference type="PANTHER" id="PTHR38166:SF1">
    <property type="entry name" value="C2H2-TYPE DOMAIN-CONTAINING PROTEIN"/>
    <property type="match status" value="1"/>
</dbReference>
<protein>
    <recommendedName>
        <fullName evidence="4">C2H2-type domain-containing protein</fullName>
    </recommendedName>
</protein>
<feature type="compositionally biased region" description="Polar residues" evidence="1">
    <location>
        <begin position="66"/>
        <end position="78"/>
    </location>
</feature>
<feature type="region of interest" description="Disordered" evidence="1">
    <location>
        <begin position="54"/>
        <end position="103"/>
    </location>
</feature>
<feature type="region of interest" description="Disordered" evidence="1">
    <location>
        <begin position="193"/>
        <end position="271"/>
    </location>
</feature>
<evidence type="ECO:0000313" key="3">
    <source>
        <dbReference type="Proteomes" id="UP000738349"/>
    </source>
</evidence>
<dbReference type="AlphaFoldDB" id="A0A9P9FRL2"/>
<feature type="compositionally biased region" description="Polar residues" evidence="1">
    <location>
        <begin position="233"/>
        <end position="269"/>
    </location>
</feature>
<organism evidence="2 3">
    <name type="scientific">Dactylonectria macrodidyma</name>
    <dbReference type="NCBI Taxonomy" id="307937"/>
    <lineage>
        <taxon>Eukaryota</taxon>
        <taxon>Fungi</taxon>
        <taxon>Dikarya</taxon>
        <taxon>Ascomycota</taxon>
        <taxon>Pezizomycotina</taxon>
        <taxon>Sordariomycetes</taxon>
        <taxon>Hypocreomycetidae</taxon>
        <taxon>Hypocreales</taxon>
        <taxon>Nectriaceae</taxon>
        <taxon>Dactylonectria</taxon>
    </lineage>
</organism>
<gene>
    <name evidence="2" type="ORF">EDB81DRAFT_851934</name>
</gene>
<feature type="compositionally biased region" description="Acidic residues" evidence="1">
    <location>
        <begin position="221"/>
        <end position="232"/>
    </location>
</feature>
<evidence type="ECO:0000256" key="1">
    <source>
        <dbReference type="SAM" id="MobiDB-lite"/>
    </source>
</evidence>
<feature type="compositionally biased region" description="Low complexity" evidence="1">
    <location>
        <begin position="297"/>
        <end position="328"/>
    </location>
</feature>
<accession>A0A9P9FRL2</accession>
<dbReference type="Proteomes" id="UP000738349">
    <property type="component" value="Unassembled WGS sequence"/>
</dbReference>
<dbReference type="PANTHER" id="PTHR38166">
    <property type="entry name" value="C2H2-TYPE DOMAIN-CONTAINING PROTEIN-RELATED"/>
    <property type="match status" value="1"/>
</dbReference>
<feature type="region of interest" description="Disordered" evidence="1">
    <location>
        <begin position="1"/>
        <end position="20"/>
    </location>
</feature>
<keyword evidence="3" id="KW-1185">Reference proteome</keyword>
<reference evidence="2" key="1">
    <citation type="journal article" date="2021" name="Nat. Commun.">
        <title>Genetic determinants of endophytism in the Arabidopsis root mycobiome.</title>
        <authorList>
            <person name="Mesny F."/>
            <person name="Miyauchi S."/>
            <person name="Thiergart T."/>
            <person name="Pickel B."/>
            <person name="Atanasova L."/>
            <person name="Karlsson M."/>
            <person name="Huettel B."/>
            <person name="Barry K.W."/>
            <person name="Haridas S."/>
            <person name="Chen C."/>
            <person name="Bauer D."/>
            <person name="Andreopoulos W."/>
            <person name="Pangilinan J."/>
            <person name="LaButti K."/>
            <person name="Riley R."/>
            <person name="Lipzen A."/>
            <person name="Clum A."/>
            <person name="Drula E."/>
            <person name="Henrissat B."/>
            <person name="Kohler A."/>
            <person name="Grigoriev I.V."/>
            <person name="Martin F.M."/>
            <person name="Hacquard S."/>
        </authorList>
    </citation>
    <scope>NUCLEOTIDE SEQUENCE</scope>
    <source>
        <strain evidence="2">MPI-CAGE-AT-0147</strain>
    </source>
</reference>
<comment type="caution">
    <text evidence="2">The sequence shown here is derived from an EMBL/GenBank/DDBJ whole genome shotgun (WGS) entry which is preliminary data.</text>
</comment>
<feature type="region of interest" description="Disordered" evidence="1">
    <location>
        <begin position="288"/>
        <end position="358"/>
    </location>
</feature>
<dbReference type="EMBL" id="JAGMUV010000002">
    <property type="protein sequence ID" value="KAH7171326.1"/>
    <property type="molecule type" value="Genomic_DNA"/>
</dbReference>
<evidence type="ECO:0008006" key="4">
    <source>
        <dbReference type="Google" id="ProtNLM"/>
    </source>
</evidence>
<evidence type="ECO:0000313" key="2">
    <source>
        <dbReference type="EMBL" id="KAH7171326.1"/>
    </source>
</evidence>
<sequence>MVVTRSASQNAINAQGLESSGRAEKQLAVECMAIPVRQLHSNFDWHQSFWERSATRDGATDPSCPSLYSKTTLDSKTQTLEDPRCPAPRSVRGTNPNELVSVSDQEANPDPAILDLGLARQHQSVVSGTIDGHPSVLFLLPQDASETAHGHEQPALVKAEATQRVDQDGLHSRSLDSYPFSFETLRDSLAAADADEAHTSPEANPKGDCCELLSKGRGESENDDGTDSSSEGELDHSSTPFNSTFSDSPASQQDVPHSPSARSISAQDSASRRGRLVNWLFEHRNIVPPRDCQPKLTTSASYTTSSESTSSGWGFSGFSQSSSSNTGPSRGGEKRQSPTENGNAPGGQGGGDPPKRLRMAKSQGTVLRFACPFQKHDPHASPHCSHPSRRNNWGGYENVNRVRQHVLTCHNKAFFCQRCWRQFPTTQQARQHEEAENCEMTLNNRTDWMRPGQEEEVKKRIASKDPEDRWYTLFERLFPDLPSEGPDSAREKYNPYYQIGAWTSGNCNTSSDESIQSSSAGLILDEPFSLDNPPPFQSMPLEHVAIQEPSNIMATFTTDWQGDWLGGRTFEQSSSRDMNAFNAHNTTNYCLERPSGFNNSASGNVIHDSVMMNLDQVGPPPTDHPPSVQNDGPLTAAGLADLRLHLSDSQDELRRRGSKIDRCTNAYSRLRTCLDDMSDFAIELASNPADENRMRTLNAHIKLMREVLDTVL</sequence>
<proteinExistence type="predicted"/>
<name>A0A9P9FRL2_9HYPO</name>
<feature type="compositionally biased region" description="Polar residues" evidence="1">
    <location>
        <begin position="1"/>
        <end position="18"/>
    </location>
</feature>
<dbReference type="OrthoDB" id="3521097at2759"/>
<feature type="compositionally biased region" description="Polar residues" evidence="1">
    <location>
        <begin position="92"/>
        <end position="103"/>
    </location>
</feature>